<protein>
    <submittedName>
        <fullName evidence="11">Uncharacterized protein LOC113523619 isoform X1</fullName>
    </submittedName>
</protein>
<sequence length="334" mass="39621">MVNEELLQEYSYSIQRLKRQCTEKGMSEEEFKKLYYHSLAFIEMQNQSVVTSRQRVGKRYKLLLAAVIVICIVYNFKFIYSCVVCNLQDYIYPGLRLLRRISIPFISLFPSITDFYHETCLIQNPFFTVVDMDCWPCSTIHNIGEVHNPKPVNQQLTAPFIYESEQQVIKMKKLKDLYEKNRDIFDKESSKVLANNKHYISPMVMFSEQQEETKNLYTWKFNTMNTARLLRQLIPRPKVVPKFGQSTERFIIIDSKQDTFRIPDTECNFSFLLILSGNRQVHLVPAEECKHQCKSLKVDLKETYLLWYNWWYWRPVVQPAYGNETLIAHVGSYC</sequence>
<dbReference type="Proteomes" id="UP001652740">
    <property type="component" value="Unplaced"/>
</dbReference>
<dbReference type="AlphaFoldDB" id="A0A6J1X5X9"/>
<name>A0A6J1X5X9_GALME</name>
<keyword evidence="10" id="KW-1185">Reference proteome</keyword>
<evidence type="ECO:0000256" key="9">
    <source>
        <dbReference type="SAM" id="Phobius"/>
    </source>
</evidence>
<dbReference type="InParanoid" id="A0A6J1X5X9"/>
<keyword evidence="6 9" id="KW-1133">Transmembrane helix</keyword>
<organism evidence="10 11">
    <name type="scientific">Galleria mellonella</name>
    <name type="common">Greater wax moth</name>
    <dbReference type="NCBI Taxonomy" id="7137"/>
    <lineage>
        <taxon>Eukaryota</taxon>
        <taxon>Metazoa</taxon>
        <taxon>Ecdysozoa</taxon>
        <taxon>Arthropoda</taxon>
        <taxon>Hexapoda</taxon>
        <taxon>Insecta</taxon>
        <taxon>Pterygota</taxon>
        <taxon>Neoptera</taxon>
        <taxon>Endopterygota</taxon>
        <taxon>Lepidoptera</taxon>
        <taxon>Glossata</taxon>
        <taxon>Ditrysia</taxon>
        <taxon>Pyraloidea</taxon>
        <taxon>Pyralidae</taxon>
        <taxon>Galleriinae</taxon>
        <taxon>Galleria</taxon>
    </lineage>
</organism>
<evidence type="ECO:0000313" key="11">
    <source>
        <dbReference type="RefSeq" id="XP_026765419.2"/>
    </source>
</evidence>
<keyword evidence="7" id="KW-0333">Golgi apparatus</keyword>
<evidence type="ECO:0000256" key="8">
    <source>
        <dbReference type="ARBA" id="ARBA00023136"/>
    </source>
</evidence>
<evidence type="ECO:0000256" key="4">
    <source>
        <dbReference type="ARBA" id="ARBA00022692"/>
    </source>
</evidence>
<reference evidence="11" key="1">
    <citation type="submission" date="2025-08" db="UniProtKB">
        <authorList>
            <consortium name="RefSeq"/>
        </authorList>
    </citation>
    <scope>IDENTIFICATION</scope>
    <source>
        <tissue evidence="11">Whole larvae</tissue>
    </source>
</reference>
<keyword evidence="5" id="KW-0735">Signal-anchor</keyword>
<gene>
    <name evidence="11" type="primary">LOC113523619</name>
</gene>
<evidence type="ECO:0000256" key="2">
    <source>
        <dbReference type="ARBA" id="ARBA00004496"/>
    </source>
</evidence>
<dbReference type="PANTHER" id="PTHR35259:SF1">
    <property type="entry name" value="BOMBESIN RECEPTOR-ACTIVATED PROTEIN C6ORF89"/>
    <property type="match status" value="1"/>
</dbReference>
<keyword evidence="8 9" id="KW-0472">Membrane</keyword>
<evidence type="ECO:0000256" key="5">
    <source>
        <dbReference type="ARBA" id="ARBA00022968"/>
    </source>
</evidence>
<accession>A0A6J1X5X9</accession>
<evidence type="ECO:0000256" key="6">
    <source>
        <dbReference type="ARBA" id="ARBA00022989"/>
    </source>
</evidence>
<evidence type="ECO:0000256" key="3">
    <source>
        <dbReference type="ARBA" id="ARBA00022490"/>
    </source>
</evidence>
<evidence type="ECO:0000313" key="10">
    <source>
        <dbReference type="Proteomes" id="UP001652740"/>
    </source>
</evidence>
<evidence type="ECO:0000256" key="7">
    <source>
        <dbReference type="ARBA" id="ARBA00023034"/>
    </source>
</evidence>
<feature type="transmembrane region" description="Helical" evidence="9">
    <location>
        <begin position="62"/>
        <end position="80"/>
    </location>
</feature>
<proteinExistence type="predicted"/>
<dbReference type="GO" id="GO:0000139">
    <property type="term" value="C:Golgi membrane"/>
    <property type="evidence" value="ECO:0007669"/>
    <property type="project" value="UniProtKB-SubCell"/>
</dbReference>
<dbReference type="PANTHER" id="PTHR35259">
    <property type="entry name" value="BOMBESIN RECEPTOR-ACTIVATED PROTEIN C6ORF89"/>
    <property type="match status" value="1"/>
</dbReference>
<comment type="subcellular location">
    <subcellularLocation>
        <location evidence="2">Cytoplasm</location>
    </subcellularLocation>
    <subcellularLocation>
        <location evidence="1">Golgi apparatus membrane</location>
        <topology evidence="1">Single-pass type II membrane protein</topology>
    </subcellularLocation>
</comment>
<dbReference type="RefSeq" id="XP_026765419.2">
    <property type="nucleotide sequence ID" value="XM_026909618.2"/>
</dbReference>
<keyword evidence="3" id="KW-0963">Cytoplasm</keyword>
<keyword evidence="4 9" id="KW-0812">Transmembrane</keyword>
<evidence type="ECO:0000256" key="1">
    <source>
        <dbReference type="ARBA" id="ARBA00004323"/>
    </source>
</evidence>
<dbReference type="GeneID" id="113523619"/>
<dbReference type="KEGG" id="gmw:113523619"/>
<dbReference type="FunCoup" id="A0A6J1X5X9">
    <property type="interactions" value="6"/>
</dbReference>
<dbReference type="InterPro" id="IPR038757">
    <property type="entry name" value="BRAP"/>
</dbReference>